<dbReference type="EMBL" id="CP048877">
    <property type="protein sequence ID" value="QIJ71007.1"/>
    <property type="molecule type" value="Genomic_DNA"/>
</dbReference>
<dbReference type="InterPro" id="IPR011698">
    <property type="entry name" value="GATase_3"/>
</dbReference>
<evidence type="ECO:0000256" key="1">
    <source>
        <dbReference type="ARBA" id="ARBA00004953"/>
    </source>
</evidence>
<dbReference type="UniPathway" id="UPA00148"/>
<comment type="pathway">
    <text evidence="1 4">Cofactor biosynthesis; adenosylcobalamin biosynthesis.</text>
</comment>
<dbReference type="GO" id="GO:0003824">
    <property type="term" value="F:catalytic activity"/>
    <property type="evidence" value="ECO:0007669"/>
    <property type="project" value="InterPro"/>
</dbReference>
<dbReference type="PANTHER" id="PTHR21343">
    <property type="entry name" value="DETHIOBIOTIN SYNTHETASE"/>
    <property type="match status" value="1"/>
</dbReference>
<sequence length="494" mass="55018">MSKAKALMLQGTGSGVGKSLLSAGLCRLLARRGYRVAPFKAQNMALNSAVTPEGLEIGRAQAYQAEAAGILPEARMNPILLKPTADSASQVIIMGQARGNLKAKDYYRRFEEHWRVVRQAYDSLSQDYEVIVIEGAGSPAEINLQAREIVNMRMAAYAKARVYIVGDIDRGGVFAWLKGTYDLIPQEYRDLIKGFIINKFRGDIALLRPALEMFAQIVPVPIIGVVPYLHNLLVDEEDGVYVRDGGSERAELKIAIVRLPRIANFTDFLPLALEPDVAISYIRRPEELDGADLIIIPGSKATVSDLIWLWDCGLARAIIEAAQAGKPVVGICGGYQMLGEEVLDPQGVEAKVSRARGLGLLPLKTTFEGVKVLQNLDQELEVPLLRYRGRTRGYEIHMGRSHLQGEAEPLFPERPDLGFWRSRPFVIGTYLHGLFDNDELRRALLNQIRALKGLPPLKDGIKYRKLRQKEFDRLADLVENHIDLKALFEALELK</sequence>
<keyword evidence="2 4" id="KW-0169">Cobalamin biosynthesis</keyword>
<proteinExistence type="inferred from homology"/>
<dbReference type="SUPFAM" id="SSF52317">
    <property type="entry name" value="Class I glutamine amidotransferase-like"/>
    <property type="match status" value="1"/>
</dbReference>
<name>A0A6G7PTU2_9BACT</name>
<dbReference type="PROSITE" id="PS51274">
    <property type="entry name" value="GATASE_COBBQ"/>
    <property type="match status" value="1"/>
</dbReference>
<evidence type="ECO:0000256" key="3">
    <source>
        <dbReference type="ARBA" id="ARBA00022962"/>
    </source>
</evidence>
<feature type="active site" evidence="4">
    <location>
        <position position="432"/>
    </location>
</feature>
<dbReference type="AlphaFoldDB" id="A0A6G7PTU2"/>
<dbReference type="Pfam" id="PF07685">
    <property type="entry name" value="GATase_3"/>
    <property type="match status" value="1"/>
</dbReference>
<dbReference type="InterPro" id="IPR004459">
    <property type="entry name" value="CobQ_synth"/>
</dbReference>
<evidence type="ECO:0000256" key="4">
    <source>
        <dbReference type="HAMAP-Rule" id="MF_00028"/>
    </source>
</evidence>
<dbReference type="InterPro" id="IPR027417">
    <property type="entry name" value="P-loop_NTPase"/>
</dbReference>
<accession>A0A6G7PTU2</accession>
<dbReference type="PANTHER" id="PTHR21343:SF1">
    <property type="entry name" value="COBYRIC ACID SYNTHASE"/>
    <property type="match status" value="1"/>
</dbReference>
<dbReference type="InterPro" id="IPR002586">
    <property type="entry name" value="CobQ/CobB/MinD/ParA_Nub-bd_dom"/>
</dbReference>
<keyword evidence="6" id="KW-1185">Reference proteome</keyword>
<dbReference type="RefSeq" id="WP_166031229.1">
    <property type="nucleotide sequence ID" value="NZ_CP048877.1"/>
</dbReference>
<dbReference type="SUPFAM" id="SSF52540">
    <property type="entry name" value="P-loop containing nucleoside triphosphate hydrolases"/>
    <property type="match status" value="1"/>
</dbReference>
<dbReference type="Proteomes" id="UP000502179">
    <property type="component" value="Chromosome"/>
</dbReference>
<dbReference type="Pfam" id="PF01656">
    <property type="entry name" value="CbiA"/>
    <property type="match status" value="1"/>
</dbReference>
<dbReference type="NCBIfam" id="NF001989">
    <property type="entry name" value="PRK00784.1"/>
    <property type="match status" value="1"/>
</dbReference>
<protein>
    <recommendedName>
        <fullName evidence="4">Cobyric acid synthase</fullName>
    </recommendedName>
</protein>
<feature type="active site" description="Nucleophile" evidence="4">
    <location>
        <position position="332"/>
    </location>
</feature>
<dbReference type="InterPro" id="IPR047045">
    <property type="entry name" value="CobQ_N"/>
</dbReference>
<dbReference type="Gene3D" id="3.40.50.300">
    <property type="entry name" value="P-loop containing nucleotide triphosphate hydrolases"/>
    <property type="match status" value="1"/>
</dbReference>
<dbReference type="KEGG" id="tav:G4V39_01390"/>
<gene>
    <name evidence="4" type="primary">cobQ</name>
    <name evidence="5" type="ORF">G4V39_01390</name>
</gene>
<organism evidence="5 6">
    <name type="scientific">Thermosulfuriphilus ammonigenes</name>
    <dbReference type="NCBI Taxonomy" id="1936021"/>
    <lineage>
        <taxon>Bacteria</taxon>
        <taxon>Pseudomonadati</taxon>
        <taxon>Thermodesulfobacteriota</taxon>
        <taxon>Thermodesulfobacteria</taxon>
        <taxon>Thermodesulfobacteriales</taxon>
        <taxon>Thermodesulfobacteriaceae</taxon>
        <taxon>Thermosulfuriphilus</taxon>
    </lineage>
</organism>
<dbReference type="CDD" id="cd05389">
    <property type="entry name" value="CobQ_N"/>
    <property type="match status" value="1"/>
</dbReference>
<dbReference type="InterPro" id="IPR029062">
    <property type="entry name" value="Class_I_gatase-like"/>
</dbReference>
<dbReference type="GO" id="GO:0015420">
    <property type="term" value="F:ABC-type vitamin B12 transporter activity"/>
    <property type="evidence" value="ECO:0007669"/>
    <property type="project" value="UniProtKB-UniRule"/>
</dbReference>
<evidence type="ECO:0000313" key="6">
    <source>
        <dbReference type="Proteomes" id="UP000502179"/>
    </source>
</evidence>
<keyword evidence="3 4" id="KW-0315">Glutamine amidotransferase</keyword>
<comment type="similarity">
    <text evidence="4">Belongs to the CobB/CobQ family. CobQ subfamily.</text>
</comment>
<dbReference type="GO" id="GO:0009236">
    <property type="term" value="P:cobalamin biosynthetic process"/>
    <property type="evidence" value="ECO:0007669"/>
    <property type="project" value="UniProtKB-UniRule"/>
</dbReference>
<evidence type="ECO:0000256" key="2">
    <source>
        <dbReference type="ARBA" id="ARBA00022573"/>
    </source>
</evidence>
<dbReference type="NCBIfam" id="TIGR00313">
    <property type="entry name" value="cobQ"/>
    <property type="match status" value="1"/>
</dbReference>
<dbReference type="InterPro" id="IPR033949">
    <property type="entry name" value="CobQ_GATase1"/>
</dbReference>
<evidence type="ECO:0000313" key="5">
    <source>
        <dbReference type="EMBL" id="QIJ71007.1"/>
    </source>
</evidence>
<comment type="function">
    <text evidence="4">Catalyzes amidations at positions B, D, E, and G on adenosylcobyrinic A,C-diamide. NH(2) groups are provided by glutamine, and one molecule of ATP is hydrogenolyzed for each amidation.</text>
</comment>
<dbReference type="HAMAP" id="MF_00028">
    <property type="entry name" value="CobQ"/>
    <property type="match status" value="1"/>
</dbReference>
<dbReference type="CDD" id="cd01750">
    <property type="entry name" value="GATase1_CobQ"/>
    <property type="match status" value="1"/>
</dbReference>
<reference evidence="5 6" key="1">
    <citation type="submission" date="2020-02" db="EMBL/GenBank/DDBJ databases">
        <title>Genome analysis of Thermosulfuriphilus ammonigenes ST65T, an anaerobic thermophilic chemolithoautotrophic bacterium isolated from a deep-sea hydrothermal vent.</title>
        <authorList>
            <person name="Slobodkina G."/>
            <person name="Allioux M."/>
            <person name="Merkel A."/>
            <person name="Alain K."/>
            <person name="Jebbar M."/>
            <person name="Slobodkin A."/>
        </authorList>
    </citation>
    <scope>NUCLEOTIDE SEQUENCE [LARGE SCALE GENOMIC DNA]</scope>
    <source>
        <strain evidence="5 6">ST65</strain>
    </source>
</reference>
<dbReference type="Gene3D" id="3.40.50.880">
    <property type="match status" value="1"/>
</dbReference>